<dbReference type="EMBL" id="NIRI02000042">
    <property type="protein sequence ID" value="KAG5449348.1"/>
    <property type="molecule type" value="Genomic_DNA"/>
</dbReference>
<reference evidence="1 2" key="2">
    <citation type="journal article" date="2021" name="Genomics">
        <title>High-quality reference genome for Clonorchis sinensis.</title>
        <authorList>
            <person name="Young N.D."/>
            <person name="Stroehlein A.J."/>
            <person name="Kinkar L."/>
            <person name="Wang T."/>
            <person name="Sohn W.M."/>
            <person name="Chang B.C.H."/>
            <person name="Kaur P."/>
            <person name="Weisz D."/>
            <person name="Dudchenko O."/>
            <person name="Aiden E.L."/>
            <person name="Korhonen P.K."/>
            <person name="Gasser R.B."/>
        </authorList>
    </citation>
    <scope>NUCLEOTIDE SEQUENCE [LARGE SCALE GENOMIC DNA]</scope>
    <source>
        <strain evidence="1">Cs-k2</strain>
    </source>
</reference>
<dbReference type="Proteomes" id="UP000286415">
    <property type="component" value="Unassembled WGS sequence"/>
</dbReference>
<name>A0A419PRB7_CLOSI</name>
<accession>A0A419PRB7</accession>
<keyword evidence="2" id="KW-1185">Reference proteome</keyword>
<dbReference type="AlphaFoldDB" id="A0A419PRB7"/>
<evidence type="ECO:0000313" key="1">
    <source>
        <dbReference type="EMBL" id="KAG5449348.1"/>
    </source>
</evidence>
<protein>
    <submittedName>
        <fullName evidence="1">Uncharacterized protein</fullName>
    </submittedName>
</protein>
<comment type="caution">
    <text evidence="1">The sequence shown here is derived from an EMBL/GenBank/DDBJ whole genome shotgun (WGS) entry which is preliminary data.</text>
</comment>
<organism evidence="1 2">
    <name type="scientific">Clonorchis sinensis</name>
    <name type="common">Chinese liver fluke</name>
    <dbReference type="NCBI Taxonomy" id="79923"/>
    <lineage>
        <taxon>Eukaryota</taxon>
        <taxon>Metazoa</taxon>
        <taxon>Spiralia</taxon>
        <taxon>Lophotrochozoa</taxon>
        <taxon>Platyhelminthes</taxon>
        <taxon>Trematoda</taxon>
        <taxon>Digenea</taxon>
        <taxon>Opisthorchiida</taxon>
        <taxon>Opisthorchiata</taxon>
        <taxon>Opisthorchiidae</taxon>
        <taxon>Clonorchis</taxon>
    </lineage>
</organism>
<dbReference type="InParanoid" id="A0A419PRB7"/>
<reference evidence="1 2" key="1">
    <citation type="journal article" date="2018" name="Biotechnol. Adv.">
        <title>Improved genomic resources and new bioinformatic workflow for the carcinogenic parasite Clonorchis sinensis: Biotechnological implications.</title>
        <authorList>
            <person name="Wang D."/>
            <person name="Korhonen P.K."/>
            <person name="Gasser R.B."/>
            <person name="Young N.D."/>
        </authorList>
    </citation>
    <scope>NUCLEOTIDE SEQUENCE [LARGE SCALE GENOMIC DNA]</scope>
    <source>
        <strain evidence="1">Cs-k2</strain>
    </source>
</reference>
<proteinExistence type="predicted"/>
<sequence length="136" mass="15199">MTSCRRCHINVKNYSTDVGSLLVGARCLKWLERESTDLKVRGSSPASASRLPLSRFGQPGSILALVLPSGGIAVRHRKGAAAERRTIHLSQCFLGFLSAHILLYDFFLRIYSFRHIFYVAVFKQTDGRQSTEPRAS</sequence>
<dbReference type="OrthoDB" id="10051416at2759"/>
<gene>
    <name evidence="1" type="ORF">CSKR_108412</name>
</gene>
<evidence type="ECO:0000313" key="2">
    <source>
        <dbReference type="Proteomes" id="UP000286415"/>
    </source>
</evidence>